<evidence type="ECO:0000313" key="2">
    <source>
        <dbReference type="Proteomes" id="UP000067523"/>
    </source>
</evidence>
<sequence>MNKEQVVELLQMNYQLIKEGKGKWFDKRAAYISARSFVIKDRRFSDHEYRRMEEVLKKELAIFNVLGQPVRGLLLGMMLANGKTKELDIHTLLTDYQRLRDVGFQLSSYSYFSAYLLQFTETAEKEFIVRKGHRIFQELKTHRYFLTGAEDGTIAIALAQQEKLESLTAEQIGPLVEAYYQALNEQGLHKSNQLQFAAATAAMLTGTFSYELLEELKELVTELKQMGIKPKPELYNSIVTLAFLATIKKVDFQALGDYLELLEEKTSLRWYKDFRHSLALGLLIQAEMTDLSNDTNLNITALTLTMMMVQEASAAAAANSSS</sequence>
<evidence type="ECO:0000313" key="1">
    <source>
        <dbReference type="EMBL" id="ALS38104.1"/>
    </source>
</evidence>
<protein>
    <recommendedName>
        <fullName evidence="3">DUF4003 domain-containing protein</fullName>
    </recommendedName>
</protein>
<dbReference type="Proteomes" id="UP000067523">
    <property type="component" value="Chromosome"/>
</dbReference>
<accession>A0A0U2XDB4</accession>
<organism evidence="1 2">
    <name type="scientific">Enterococcus rotai</name>
    <dbReference type="NCBI Taxonomy" id="118060"/>
    <lineage>
        <taxon>Bacteria</taxon>
        <taxon>Bacillati</taxon>
        <taxon>Bacillota</taxon>
        <taxon>Bacilli</taxon>
        <taxon>Lactobacillales</taxon>
        <taxon>Enterococcaceae</taxon>
        <taxon>Enterococcus</taxon>
    </lineage>
</organism>
<evidence type="ECO:0008006" key="3">
    <source>
        <dbReference type="Google" id="ProtNLM"/>
    </source>
</evidence>
<reference evidence="2" key="1">
    <citation type="submission" date="2015-12" db="EMBL/GenBank/DDBJ databases">
        <authorList>
            <person name="Lauer A."/>
            <person name="Humrighouse B."/>
            <person name="Loparev V."/>
            <person name="Shewmaker P.L."/>
            <person name="Whitney A.M."/>
            <person name="McLaughlin R.W."/>
        </authorList>
    </citation>
    <scope>NUCLEOTIDE SEQUENCE [LARGE SCALE GENOMIC DNA]</scope>
    <source>
        <strain evidence="2">LMG 26678</strain>
    </source>
</reference>
<dbReference type="RefSeq" id="WP_208927698.1">
    <property type="nucleotide sequence ID" value="NZ_CP013655.1"/>
</dbReference>
<keyword evidence="2" id="KW-1185">Reference proteome</keyword>
<dbReference type="Pfam" id="PF13170">
    <property type="entry name" value="DUF4003"/>
    <property type="match status" value="1"/>
</dbReference>
<dbReference type="AlphaFoldDB" id="A0A0U2XDB4"/>
<gene>
    <name evidence="1" type="ORF">ATZ35_13400</name>
</gene>
<proteinExistence type="predicted"/>
<dbReference type="STRING" id="118060.ATZ35_13400"/>
<name>A0A0U2XDB4_9ENTE</name>
<dbReference type="InterPro" id="IPR025062">
    <property type="entry name" value="DUF4003"/>
</dbReference>
<dbReference type="KEGG" id="erx:ATZ35_13400"/>
<dbReference type="EMBL" id="CP013655">
    <property type="protein sequence ID" value="ALS38104.1"/>
    <property type="molecule type" value="Genomic_DNA"/>
</dbReference>